<evidence type="ECO:0000313" key="3">
    <source>
        <dbReference type="Proteomes" id="UP000807504"/>
    </source>
</evidence>
<accession>A0A8T0FHZ0</accession>
<organism evidence="2 3">
    <name type="scientific">Argiope bruennichi</name>
    <name type="common">Wasp spider</name>
    <name type="synonym">Aranea bruennichi</name>
    <dbReference type="NCBI Taxonomy" id="94029"/>
    <lineage>
        <taxon>Eukaryota</taxon>
        <taxon>Metazoa</taxon>
        <taxon>Ecdysozoa</taxon>
        <taxon>Arthropoda</taxon>
        <taxon>Chelicerata</taxon>
        <taxon>Arachnida</taxon>
        <taxon>Araneae</taxon>
        <taxon>Araneomorphae</taxon>
        <taxon>Entelegynae</taxon>
        <taxon>Araneoidea</taxon>
        <taxon>Araneidae</taxon>
        <taxon>Argiope</taxon>
    </lineage>
</organism>
<dbReference type="Gene3D" id="1.10.533.10">
    <property type="entry name" value="Death Domain, Fas"/>
    <property type="match status" value="1"/>
</dbReference>
<reference evidence="2" key="1">
    <citation type="journal article" date="2020" name="bioRxiv">
        <title>Chromosome-level reference genome of the European wasp spider Argiope bruennichi: a resource for studies on range expansion and evolutionary adaptation.</title>
        <authorList>
            <person name="Sheffer M.M."/>
            <person name="Hoppe A."/>
            <person name="Krehenwinkel H."/>
            <person name="Uhl G."/>
            <person name="Kuss A.W."/>
            <person name="Jensen L."/>
            <person name="Jensen C."/>
            <person name="Gillespie R.G."/>
            <person name="Hoff K.J."/>
            <person name="Prost S."/>
        </authorList>
    </citation>
    <scope>NUCLEOTIDE SEQUENCE</scope>
</reference>
<dbReference type="CDD" id="cd01671">
    <property type="entry name" value="CARD"/>
    <property type="match status" value="1"/>
</dbReference>
<proteinExistence type="predicted"/>
<feature type="domain" description="CARD" evidence="1">
    <location>
        <begin position="9"/>
        <end position="91"/>
    </location>
</feature>
<sequence>MAGMTSVVRLLERHKKELSETVTTKLLKNLESVGLLNAEDKRLLDEADSAAKRADGLISIISRKGYPAFQDLCLSLETVCPHLLTKFALDIAGSAELDNGTTNNLKLGLQLALKERDCVLRENAAAVQQRESALRPISE</sequence>
<dbReference type="InterPro" id="IPR011029">
    <property type="entry name" value="DEATH-like_dom_sf"/>
</dbReference>
<evidence type="ECO:0000313" key="2">
    <source>
        <dbReference type="EMBL" id="KAF8789139.1"/>
    </source>
</evidence>
<dbReference type="AlphaFoldDB" id="A0A8T0FHZ0"/>
<dbReference type="InterPro" id="IPR001315">
    <property type="entry name" value="CARD"/>
</dbReference>
<protein>
    <recommendedName>
        <fullName evidence="1">CARD domain-containing protein</fullName>
    </recommendedName>
</protein>
<comment type="caution">
    <text evidence="2">The sequence shown here is derived from an EMBL/GenBank/DDBJ whole genome shotgun (WGS) entry which is preliminary data.</text>
</comment>
<name>A0A8T0FHZ0_ARGBR</name>
<dbReference type="SUPFAM" id="SSF47986">
    <property type="entry name" value="DEATH domain"/>
    <property type="match status" value="1"/>
</dbReference>
<dbReference type="Pfam" id="PF00619">
    <property type="entry name" value="CARD"/>
    <property type="match status" value="1"/>
</dbReference>
<keyword evidence="3" id="KW-1185">Reference proteome</keyword>
<reference evidence="2" key="2">
    <citation type="submission" date="2020-06" db="EMBL/GenBank/DDBJ databases">
        <authorList>
            <person name="Sheffer M."/>
        </authorList>
    </citation>
    <scope>NUCLEOTIDE SEQUENCE</scope>
</reference>
<dbReference type="EMBL" id="JABXBU010000012">
    <property type="protein sequence ID" value="KAF8789139.1"/>
    <property type="molecule type" value="Genomic_DNA"/>
</dbReference>
<gene>
    <name evidence="2" type="ORF">HNY73_007107</name>
</gene>
<dbReference type="Proteomes" id="UP000807504">
    <property type="component" value="Unassembled WGS sequence"/>
</dbReference>
<dbReference type="GO" id="GO:0042981">
    <property type="term" value="P:regulation of apoptotic process"/>
    <property type="evidence" value="ECO:0007669"/>
    <property type="project" value="InterPro"/>
</dbReference>
<evidence type="ECO:0000259" key="1">
    <source>
        <dbReference type="PROSITE" id="PS50209"/>
    </source>
</evidence>
<dbReference type="PROSITE" id="PS50209">
    <property type="entry name" value="CARD"/>
    <property type="match status" value="1"/>
</dbReference>